<dbReference type="Gene3D" id="1.20.1420.30">
    <property type="entry name" value="NCX, central ion-binding region"/>
    <property type="match status" value="2"/>
</dbReference>
<accession>A0AAY4DK04</accession>
<keyword evidence="7 9" id="KW-0472">Membrane</keyword>
<evidence type="ECO:0000256" key="3">
    <source>
        <dbReference type="ARBA" id="ARBA00022449"/>
    </source>
</evidence>
<name>A0AAY4DK04_9TELE</name>
<evidence type="ECO:0000259" key="11">
    <source>
        <dbReference type="Pfam" id="PF01699"/>
    </source>
</evidence>
<evidence type="ECO:0000256" key="1">
    <source>
        <dbReference type="ARBA" id="ARBA00004141"/>
    </source>
</evidence>
<dbReference type="FunFam" id="1.20.1420.30:FF:000037">
    <property type="entry name" value="Predicted protein"/>
    <property type="match status" value="1"/>
</dbReference>
<feature type="transmembrane region" description="Helical" evidence="9">
    <location>
        <begin position="400"/>
        <end position="423"/>
    </location>
</feature>
<feature type="transmembrane region" description="Helical" evidence="9">
    <location>
        <begin position="154"/>
        <end position="181"/>
    </location>
</feature>
<evidence type="ECO:0000256" key="6">
    <source>
        <dbReference type="ARBA" id="ARBA00022989"/>
    </source>
</evidence>
<feature type="signal peptide" evidence="10">
    <location>
        <begin position="1"/>
        <end position="29"/>
    </location>
</feature>
<keyword evidence="4" id="KW-0106">Calcium</keyword>
<keyword evidence="4" id="KW-0109">Calcium transport</keyword>
<feature type="transmembrane region" description="Helical" evidence="9">
    <location>
        <begin position="502"/>
        <end position="523"/>
    </location>
</feature>
<evidence type="ECO:0000256" key="5">
    <source>
        <dbReference type="ARBA" id="ARBA00022692"/>
    </source>
</evidence>
<keyword evidence="13" id="KW-1185">Reference proteome</keyword>
<evidence type="ECO:0000256" key="7">
    <source>
        <dbReference type="ARBA" id="ARBA00023136"/>
    </source>
</evidence>
<feature type="domain" description="Sodium/calcium exchanger membrane region" evidence="11">
    <location>
        <begin position="367"/>
        <end position="517"/>
    </location>
</feature>
<keyword evidence="3" id="KW-0050">Antiport</keyword>
<evidence type="ECO:0000256" key="9">
    <source>
        <dbReference type="SAM" id="Phobius"/>
    </source>
</evidence>
<dbReference type="PANTHER" id="PTHR10846">
    <property type="entry name" value="SODIUM/POTASSIUM/CALCIUM EXCHANGER"/>
    <property type="match status" value="1"/>
</dbReference>
<feature type="transmembrane region" description="Helical" evidence="9">
    <location>
        <begin position="370"/>
        <end position="393"/>
    </location>
</feature>
<proteinExistence type="inferred from homology"/>
<dbReference type="InterPro" id="IPR004481">
    <property type="entry name" value="K/Na/Ca-exchanger"/>
</dbReference>
<sequence length="535" mass="59027">MLFVQVCFICSVLFMAWCMSALLTKAGHGMLVPGGHEVHHSHWGRRLMASTLDNETEEEKNCTEPAIHEFPGDLFTNSERKRGAVLAHIVAALYMFLALAIVCDDFFVTSLEKICEKLDLSEDVAGATFMAAGSSAPELFASVIGVFITHGDVGVGTIVGSAVFNILCIIGVCGIFAGQVVLLTKWAVFRDSFYYIISVVALIVNLLGYVLWHRWESLVLVVMYAGYILIMNKAYSRGSVVMVDEIISSSPPKYRFPEAGLRVMVTSHFGPKTRLRMASRLIITERQKLVQASNGVESVVVDGKTDIENGNVPEDKPSEEDNEITSPFALPRGIMNKTKWLISWPLLLILFFTIPNCAKPRWEKYFMLSFLLSTVWIAVFSYLMVWMVTIIGYTLGIPDVIMGITFLAAGTSVPDCIASLIVARQGLGDMAVSNTIGSNVFDILVGLGLPWALQTMAVSYGSVVRINSRGLLYSVVLLLGSVALTVLGIHVNNWKLDLKLGIYVLVLYAIFLCFSIMIEYNVFTFVNLPMCQEDL</sequence>
<dbReference type="GeneTree" id="ENSGT01030000234532"/>
<keyword evidence="5 9" id="KW-0812">Transmembrane</keyword>
<keyword evidence="4" id="KW-0406">Ion transport</keyword>
<dbReference type="PANTHER" id="PTHR10846:SF21">
    <property type="entry name" value="SODIUM_POTASSIUM_CALCIUM EXCHANGER 4"/>
    <property type="match status" value="1"/>
</dbReference>
<dbReference type="InterPro" id="IPR004837">
    <property type="entry name" value="NaCa_Exmemb"/>
</dbReference>
<dbReference type="GO" id="GO:0008273">
    <property type="term" value="F:calcium, potassium:sodium antiporter activity"/>
    <property type="evidence" value="ECO:0007669"/>
    <property type="project" value="TreeGrafter"/>
</dbReference>
<dbReference type="NCBIfam" id="TIGR00367">
    <property type="entry name" value="calcium/sodium antiporter"/>
    <property type="match status" value="1"/>
</dbReference>
<dbReference type="FunFam" id="1.20.1420.30:FF:000005">
    <property type="entry name" value="sodium/potassium/calcium exchanger 3 isoform X1"/>
    <property type="match status" value="1"/>
</dbReference>
<reference evidence="12 13" key="1">
    <citation type="submission" date="2020-06" db="EMBL/GenBank/DDBJ databases">
        <authorList>
            <consortium name="Wellcome Sanger Institute Data Sharing"/>
        </authorList>
    </citation>
    <scope>NUCLEOTIDE SEQUENCE [LARGE SCALE GENOMIC DNA]</scope>
</reference>
<feature type="chain" id="PRO_5044323534" description="Sodium/calcium exchanger membrane region domain-containing protein" evidence="10">
    <location>
        <begin position="30"/>
        <end position="535"/>
    </location>
</feature>
<dbReference type="GO" id="GO:0005262">
    <property type="term" value="F:calcium channel activity"/>
    <property type="evidence" value="ECO:0007669"/>
    <property type="project" value="TreeGrafter"/>
</dbReference>
<evidence type="ECO:0000256" key="8">
    <source>
        <dbReference type="ARBA" id="ARBA00033627"/>
    </source>
</evidence>
<dbReference type="AlphaFoldDB" id="A0AAY4DK04"/>
<feature type="transmembrane region" description="Helical" evidence="9">
    <location>
        <begin position="443"/>
        <end position="463"/>
    </location>
</feature>
<keyword evidence="10" id="KW-0732">Signal</keyword>
<feature type="transmembrane region" description="Helical" evidence="9">
    <location>
        <begin position="84"/>
        <end position="103"/>
    </location>
</feature>
<dbReference type="InterPro" id="IPR044880">
    <property type="entry name" value="NCX_ion-bd_dom_sf"/>
</dbReference>
<dbReference type="Pfam" id="PF01699">
    <property type="entry name" value="Na_Ca_ex"/>
    <property type="match status" value="2"/>
</dbReference>
<feature type="domain" description="Sodium/calcium exchanger membrane region" evidence="11">
    <location>
        <begin position="89"/>
        <end position="230"/>
    </location>
</feature>
<keyword evidence="4" id="KW-0813">Transport</keyword>
<comment type="similarity">
    <text evidence="2">Belongs to the Ca(2+):cation antiporter (CaCA) (TC 2.A.19) family. SLC24A subfamily.</text>
</comment>
<feature type="transmembrane region" description="Helical" evidence="9">
    <location>
        <begin position="193"/>
        <end position="212"/>
    </location>
</feature>
<evidence type="ECO:0000313" key="13">
    <source>
        <dbReference type="Proteomes" id="UP000694580"/>
    </source>
</evidence>
<feature type="transmembrane region" description="Helical" evidence="9">
    <location>
        <begin position="470"/>
        <end position="490"/>
    </location>
</feature>
<organism evidence="12 13">
    <name type="scientific">Denticeps clupeoides</name>
    <name type="common">denticle herring</name>
    <dbReference type="NCBI Taxonomy" id="299321"/>
    <lineage>
        <taxon>Eukaryota</taxon>
        <taxon>Metazoa</taxon>
        <taxon>Chordata</taxon>
        <taxon>Craniata</taxon>
        <taxon>Vertebrata</taxon>
        <taxon>Euteleostomi</taxon>
        <taxon>Actinopterygii</taxon>
        <taxon>Neopterygii</taxon>
        <taxon>Teleostei</taxon>
        <taxon>Clupei</taxon>
        <taxon>Clupeiformes</taxon>
        <taxon>Denticipitoidei</taxon>
        <taxon>Denticipitidae</taxon>
        <taxon>Denticeps</taxon>
    </lineage>
</organism>
<evidence type="ECO:0000256" key="10">
    <source>
        <dbReference type="SAM" id="SignalP"/>
    </source>
</evidence>
<evidence type="ECO:0000256" key="2">
    <source>
        <dbReference type="ARBA" id="ARBA00005364"/>
    </source>
</evidence>
<dbReference type="GO" id="GO:0005886">
    <property type="term" value="C:plasma membrane"/>
    <property type="evidence" value="ECO:0007669"/>
    <property type="project" value="TreeGrafter"/>
</dbReference>
<comment type="subcellular location">
    <subcellularLocation>
        <location evidence="1">Membrane</location>
        <topology evidence="1">Multi-pass membrane protein</topology>
    </subcellularLocation>
</comment>
<keyword evidence="6 9" id="KW-1133">Transmembrane helix</keyword>
<comment type="catalytic activity">
    <reaction evidence="8">
        <text>Ca(2+)(out) + K(+)(out) + 4 Na(+)(in) = Ca(2+)(in) + K(+)(in) + 4 Na(+)(out)</text>
        <dbReference type="Rhea" id="RHEA:69967"/>
        <dbReference type="ChEBI" id="CHEBI:29101"/>
        <dbReference type="ChEBI" id="CHEBI:29103"/>
        <dbReference type="ChEBI" id="CHEBI:29108"/>
    </reaction>
</comment>
<protein>
    <recommendedName>
        <fullName evidence="11">Sodium/calcium exchanger membrane region domain-containing protein</fullName>
    </recommendedName>
</protein>
<dbReference type="Proteomes" id="UP000694580">
    <property type="component" value="Chromosome 14"/>
</dbReference>
<dbReference type="GO" id="GO:0006874">
    <property type="term" value="P:intracellular calcium ion homeostasis"/>
    <property type="evidence" value="ECO:0007669"/>
    <property type="project" value="TreeGrafter"/>
</dbReference>
<reference evidence="12" key="2">
    <citation type="submission" date="2025-08" db="UniProtKB">
        <authorList>
            <consortium name="Ensembl"/>
        </authorList>
    </citation>
    <scope>IDENTIFICATION</scope>
</reference>
<gene>
    <name evidence="12" type="primary">slc24a4b</name>
</gene>
<evidence type="ECO:0000256" key="4">
    <source>
        <dbReference type="ARBA" id="ARBA00022568"/>
    </source>
</evidence>
<evidence type="ECO:0000313" key="12">
    <source>
        <dbReference type="Ensembl" id="ENSDCDP00010045867.1"/>
    </source>
</evidence>
<reference evidence="12" key="3">
    <citation type="submission" date="2025-09" db="UniProtKB">
        <authorList>
            <consortium name="Ensembl"/>
        </authorList>
    </citation>
    <scope>IDENTIFICATION</scope>
</reference>
<feature type="transmembrane region" description="Helical" evidence="9">
    <location>
        <begin position="218"/>
        <end position="235"/>
    </location>
</feature>
<feature type="transmembrane region" description="Helical" evidence="9">
    <location>
        <begin position="124"/>
        <end position="148"/>
    </location>
</feature>
<dbReference type="Ensembl" id="ENSDCDT00010056058.1">
    <property type="protein sequence ID" value="ENSDCDP00010045867.1"/>
    <property type="gene ID" value="ENSDCDG00010028174.1"/>
</dbReference>